<evidence type="ECO:0000256" key="5">
    <source>
        <dbReference type="ARBA" id="ARBA00023242"/>
    </source>
</evidence>
<feature type="domain" description="C2H2-type" evidence="8">
    <location>
        <begin position="313"/>
        <end position="341"/>
    </location>
</feature>
<dbReference type="PROSITE" id="PS50157">
    <property type="entry name" value="ZINC_FINGER_C2H2_2"/>
    <property type="match status" value="14"/>
</dbReference>
<accession>A0AAV7XNA6</accession>
<keyword evidence="4" id="KW-0862">Zinc</keyword>
<dbReference type="Pfam" id="PF00096">
    <property type="entry name" value="zf-C2H2"/>
    <property type="match status" value="6"/>
</dbReference>
<evidence type="ECO:0000256" key="6">
    <source>
        <dbReference type="PROSITE-ProRule" id="PRU00042"/>
    </source>
</evidence>
<evidence type="ECO:0000256" key="7">
    <source>
        <dbReference type="SAM" id="MobiDB-lite"/>
    </source>
</evidence>
<proteinExistence type="predicted"/>
<protein>
    <recommendedName>
        <fullName evidence="8">C2H2-type domain-containing protein</fullName>
    </recommendedName>
</protein>
<dbReference type="GO" id="GO:0008270">
    <property type="term" value="F:zinc ion binding"/>
    <property type="evidence" value="ECO:0007669"/>
    <property type="project" value="UniProtKB-KW"/>
</dbReference>
<keyword evidence="1" id="KW-0479">Metal-binding</keyword>
<sequence length="795" mass="92516">MGSCSDKPMELRVQSKTPPPLSFEEELMAQHKRANEDDDSSPSVVEDFTEDSDIDDINFQEDNTFDQEADVTEDNPSAVKKPKQIRGRKKGRFRRRGKVSSLPKGRKRGITDSEENDSLIWIKSDNEQSIPLVQCIHCSGWLPGYASCLQHSLTSHVDGHEMEQKSYHCARCEGVSVSSPSDLISHFKKTHCPNHDFEVELNDGQFVVSDKSNLSRLTAKDFSREITYYCCICEKGFPWLLSLLRHTCSQVNCNDMYCNTCDQEYRNRQRYVFHMNFHSEKAPPLECDVCSQAFADDCLLYNHVRFAHANDNVECNECGKHFRSEKGLAAHQLSAHNSDPAIQNRHKCTVCGKCYRDKQGLKEHLVTHMSEKPFPCDKCDRAYNRYSRLKQHQMSHIYAEAMECFECVNCGLAFPDMDKALSHSTSEEHEVQNTILNKVYRCEFCDTLFSCPDGLNQHRPSHVGDKPYVCHICDASFHTYSRVTTHKTTHGVYDQIEPQEGDFTIPRHFLCEHCGVSYPYWSYLQTHRKMRHSENPYSLSCKLCPEKFKNSWSVVYHRKKVHEQNGSVKEWRKRSLQCPHCGINCMYQHTLSMHIERKHGSLKDNDDDGKRESYQCEECGKVFKYQSSLLLHQKMHQGEKNFQCEECDKSFLTVATLRNHNKRCHQGIRPHQCEYCGKAFFHKVTRDDHMRVHTGEKPFKCQFCDKQFRLKSMLTDHAKIHNDHRPYPCDVCGSSFRRMVHMKQHRMLHTGEKPFQCRFCGQDFRLKQELQRHIKTKHGEGGVDNVEEDEFIFGE</sequence>
<dbReference type="FunFam" id="3.30.160.60:FF:000557">
    <property type="entry name" value="zinc finger and SCAN domain-containing protein 29"/>
    <property type="match status" value="1"/>
</dbReference>
<dbReference type="PANTHER" id="PTHR24377">
    <property type="entry name" value="IP01015P-RELATED"/>
    <property type="match status" value="1"/>
</dbReference>
<dbReference type="FunFam" id="3.30.160.60:FF:000446">
    <property type="entry name" value="Zinc finger protein"/>
    <property type="match status" value="3"/>
</dbReference>
<evidence type="ECO:0000256" key="1">
    <source>
        <dbReference type="ARBA" id="ARBA00022723"/>
    </source>
</evidence>
<keyword evidence="3 6" id="KW-0863">Zinc-finger</keyword>
<feature type="compositionally biased region" description="Basic residues" evidence="7">
    <location>
        <begin position="80"/>
        <end position="108"/>
    </location>
</feature>
<dbReference type="FunFam" id="3.30.160.60:FF:000100">
    <property type="entry name" value="Zinc finger 45-like"/>
    <property type="match status" value="1"/>
</dbReference>
<organism evidence="9 10">
    <name type="scientific">Megalurothrips usitatus</name>
    <name type="common">bean blossom thrips</name>
    <dbReference type="NCBI Taxonomy" id="439358"/>
    <lineage>
        <taxon>Eukaryota</taxon>
        <taxon>Metazoa</taxon>
        <taxon>Ecdysozoa</taxon>
        <taxon>Arthropoda</taxon>
        <taxon>Hexapoda</taxon>
        <taxon>Insecta</taxon>
        <taxon>Pterygota</taxon>
        <taxon>Neoptera</taxon>
        <taxon>Paraneoptera</taxon>
        <taxon>Thysanoptera</taxon>
        <taxon>Terebrantia</taxon>
        <taxon>Thripoidea</taxon>
        <taxon>Thripidae</taxon>
        <taxon>Megalurothrips</taxon>
    </lineage>
</organism>
<feature type="domain" description="C2H2-type" evidence="8">
    <location>
        <begin position="468"/>
        <end position="490"/>
    </location>
</feature>
<feature type="domain" description="C2H2-type" evidence="8">
    <location>
        <begin position="755"/>
        <end position="778"/>
    </location>
</feature>
<evidence type="ECO:0000256" key="4">
    <source>
        <dbReference type="ARBA" id="ARBA00022833"/>
    </source>
</evidence>
<dbReference type="Proteomes" id="UP001075354">
    <property type="component" value="Chromosome 6"/>
</dbReference>
<evidence type="ECO:0000259" key="8">
    <source>
        <dbReference type="PROSITE" id="PS50157"/>
    </source>
</evidence>
<feature type="domain" description="C2H2-type" evidence="8">
    <location>
        <begin position="285"/>
        <end position="313"/>
    </location>
</feature>
<feature type="domain" description="C2H2-type" evidence="8">
    <location>
        <begin position="699"/>
        <end position="726"/>
    </location>
</feature>
<dbReference type="FunFam" id="3.30.160.60:FF:000065">
    <property type="entry name" value="B-cell CLL/lymphoma 6, member B"/>
    <property type="match status" value="1"/>
</dbReference>
<feature type="domain" description="C2H2-type" evidence="8">
    <location>
        <begin position="440"/>
        <end position="467"/>
    </location>
</feature>
<feature type="domain" description="C2H2-type" evidence="8">
    <location>
        <begin position="509"/>
        <end position="536"/>
    </location>
</feature>
<dbReference type="Pfam" id="PF13894">
    <property type="entry name" value="zf-C2H2_4"/>
    <property type="match status" value="1"/>
</dbReference>
<feature type="domain" description="C2H2-type" evidence="8">
    <location>
        <begin position="671"/>
        <end position="698"/>
    </location>
</feature>
<feature type="domain" description="C2H2-type" evidence="8">
    <location>
        <begin position="642"/>
        <end position="670"/>
    </location>
</feature>
<feature type="domain" description="C2H2-type" evidence="8">
    <location>
        <begin position="256"/>
        <end position="283"/>
    </location>
</feature>
<keyword evidence="2" id="KW-0677">Repeat</keyword>
<dbReference type="InterPro" id="IPR013087">
    <property type="entry name" value="Znf_C2H2_type"/>
</dbReference>
<dbReference type="GO" id="GO:0005634">
    <property type="term" value="C:nucleus"/>
    <property type="evidence" value="ECO:0007669"/>
    <property type="project" value="UniProtKB-ARBA"/>
</dbReference>
<feature type="compositionally biased region" description="Acidic residues" evidence="7">
    <location>
        <begin position="47"/>
        <end position="73"/>
    </location>
</feature>
<keyword evidence="5" id="KW-0539">Nucleus</keyword>
<evidence type="ECO:0000256" key="3">
    <source>
        <dbReference type="ARBA" id="ARBA00022771"/>
    </source>
</evidence>
<dbReference type="AlphaFoldDB" id="A0AAV7XNA6"/>
<evidence type="ECO:0000313" key="9">
    <source>
        <dbReference type="EMBL" id="KAJ1526744.1"/>
    </source>
</evidence>
<gene>
    <name evidence="9" type="ORF">ONE63_008323</name>
</gene>
<dbReference type="SUPFAM" id="SSF57667">
    <property type="entry name" value="beta-beta-alpha zinc fingers"/>
    <property type="match status" value="8"/>
</dbReference>
<dbReference type="PROSITE" id="PS00028">
    <property type="entry name" value="ZINC_FINGER_C2H2_1"/>
    <property type="match status" value="16"/>
</dbReference>
<reference evidence="9" key="1">
    <citation type="submission" date="2022-12" db="EMBL/GenBank/DDBJ databases">
        <title>Chromosome-level genome assembly of the bean flower thrips Megalurothrips usitatus.</title>
        <authorList>
            <person name="Ma L."/>
            <person name="Liu Q."/>
            <person name="Li H."/>
            <person name="Cai W."/>
        </authorList>
    </citation>
    <scope>NUCLEOTIDE SEQUENCE</scope>
    <source>
        <strain evidence="9">Cailab_2022a</strain>
    </source>
</reference>
<feature type="domain" description="C2H2-type" evidence="8">
    <location>
        <begin position="614"/>
        <end position="641"/>
    </location>
</feature>
<feature type="domain" description="C2H2-type" evidence="8">
    <location>
        <begin position="346"/>
        <end position="373"/>
    </location>
</feature>
<name>A0AAV7XNA6_9NEOP</name>
<comment type="caution">
    <text evidence="9">The sequence shown here is derived from an EMBL/GenBank/DDBJ whole genome shotgun (WGS) entry which is preliminary data.</text>
</comment>
<dbReference type="InterPro" id="IPR036236">
    <property type="entry name" value="Znf_C2H2_sf"/>
</dbReference>
<dbReference type="EMBL" id="JAPTSV010000006">
    <property type="protein sequence ID" value="KAJ1526744.1"/>
    <property type="molecule type" value="Genomic_DNA"/>
</dbReference>
<keyword evidence="10" id="KW-1185">Reference proteome</keyword>
<dbReference type="SMART" id="SM00355">
    <property type="entry name" value="ZnF_C2H2"/>
    <property type="match status" value="20"/>
</dbReference>
<dbReference type="FunFam" id="3.30.160.60:FF:000005">
    <property type="entry name" value="Zinc finger protein 14 homolog"/>
    <property type="match status" value="1"/>
</dbReference>
<feature type="domain" description="C2H2-type" evidence="8">
    <location>
        <begin position="727"/>
        <end position="754"/>
    </location>
</feature>
<dbReference type="Gene3D" id="3.30.160.60">
    <property type="entry name" value="Classic Zinc Finger"/>
    <property type="match status" value="13"/>
</dbReference>
<feature type="region of interest" description="Disordered" evidence="7">
    <location>
        <begin position="1"/>
        <end position="111"/>
    </location>
</feature>
<feature type="domain" description="C2H2-type" evidence="8">
    <location>
        <begin position="374"/>
        <end position="401"/>
    </location>
</feature>
<evidence type="ECO:0000256" key="2">
    <source>
        <dbReference type="ARBA" id="ARBA00022737"/>
    </source>
</evidence>
<dbReference type="InterPro" id="IPR050826">
    <property type="entry name" value="Krueppel_C2H2_ZnFinger"/>
</dbReference>
<evidence type="ECO:0000313" key="10">
    <source>
        <dbReference type="Proteomes" id="UP001075354"/>
    </source>
</evidence>